<accession>A0AAX1UQ57</accession>
<proteinExistence type="predicted"/>
<dbReference type="Proteomes" id="UP000266305">
    <property type="component" value="Unassembled WGS sequence"/>
</dbReference>
<protein>
    <submittedName>
        <fullName evidence="1">Phage tail assembly chaperone</fullName>
    </submittedName>
</protein>
<organism evidence="1 2">
    <name type="scientific">Cereibacter sphaeroides</name>
    <name type="common">Rhodobacter sphaeroides</name>
    <dbReference type="NCBI Taxonomy" id="1063"/>
    <lineage>
        <taxon>Bacteria</taxon>
        <taxon>Pseudomonadati</taxon>
        <taxon>Pseudomonadota</taxon>
        <taxon>Alphaproteobacteria</taxon>
        <taxon>Rhodobacterales</taxon>
        <taxon>Paracoccaceae</taxon>
        <taxon>Cereibacter</taxon>
    </lineage>
</organism>
<dbReference type="InterPro" id="IPR011739">
    <property type="entry name" value="GTA_rcc01693"/>
</dbReference>
<dbReference type="InterPro" id="IPR019056">
    <property type="entry name" value="Phage_TAC_6"/>
</dbReference>
<gene>
    <name evidence="1" type="ORF">D1114_02295</name>
</gene>
<comment type="caution">
    <text evidence="1">The sequence shown here is derived from an EMBL/GenBank/DDBJ whole genome shotgun (WGS) entry which is preliminary data.</text>
</comment>
<sequence length="66" mass="7371">MGRLDWPALLRLGLEGLRLSPEAFWRLTPAELRIMLGASAVAPLSRARLDELLSAYPDVEKEEDHG</sequence>
<dbReference type="EMBL" id="QWGP01000002">
    <property type="protein sequence ID" value="RHZ98063.1"/>
    <property type="molecule type" value="Genomic_DNA"/>
</dbReference>
<name>A0AAX1UQ57_CERSP</name>
<dbReference type="Pfam" id="PF09550">
    <property type="entry name" value="Phage_TAC_6"/>
    <property type="match status" value="1"/>
</dbReference>
<dbReference type="RefSeq" id="WP_089256332.1">
    <property type="nucleotide sequence ID" value="NZ_CP033434.1"/>
</dbReference>
<dbReference type="AlphaFoldDB" id="A0AAX1UQ57"/>
<evidence type="ECO:0000313" key="2">
    <source>
        <dbReference type="Proteomes" id="UP000266305"/>
    </source>
</evidence>
<reference evidence="1 2" key="1">
    <citation type="submission" date="2018-08" db="EMBL/GenBank/DDBJ databases">
        <title>Draft genome sequence of Rhodobacter sphaeroides FY.</title>
        <authorList>
            <person name="Rayyan A."/>
            <person name="Meyer T.E."/>
            <person name="Kyndt J.A."/>
        </authorList>
    </citation>
    <scope>NUCLEOTIDE SEQUENCE [LARGE SCALE GENOMIC DNA]</scope>
    <source>
        <strain evidence="1 2">FY</strain>
    </source>
</reference>
<dbReference type="NCBIfam" id="TIGR02216">
    <property type="entry name" value="phage_TIGR02216"/>
    <property type="match status" value="1"/>
</dbReference>
<evidence type="ECO:0000313" key="1">
    <source>
        <dbReference type="EMBL" id="RHZ98063.1"/>
    </source>
</evidence>